<evidence type="ECO:0000313" key="2">
    <source>
        <dbReference type="EMBL" id="MDN4596053.1"/>
    </source>
</evidence>
<dbReference type="InterPro" id="IPR006311">
    <property type="entry name" value="TAT_signal"/>
</dbReference>
<name>A0ABT8ITL5_9MICO</name>
<comment type="caution">
    <text evidence="2">The sequence shown here is derived from an EMBL/GenBank/DDBJ whole genome shotgun (WGS) entry which is preliminary data.</text>
</comment>
<keyword evidence="1" id="KW-1133">Transmembrane helix</keyword>
<keyword evidence="1" id="KW-0812">Transmembrane</keyword>
<accession>A0ABT8ITL5</accession>
<evidence type="ECO:0000256" key="1">
    <source>
        <dbReference type="SAM" id="Phobius"/>
    </source>
</evidence>
<dbReference type="Proteomes" id="UP001174210">
    <property type="component" value="Unassembled WGS sequence"/>
</dbReference>
<feature type="transmembrane region" description="Helical" evidence="1">
    <location>
        <begin position="36"/>
        <end position="56"/>
    </location>
</feature>
<reference evidence="2" key="1">
    <citation type="submission" date="2023-03" db="EMBL/GenBank/DDBJ databases">
        <title>MT1 and MT2 Draft Genomes of Novel Species.</title>
        <authorList>
            <person name="Venkateswaran K."/>
        </authorList>
    </citation>
    <scope>NUCLEOTIDE SEQUENCE</scope>
    <source>
        <strain evidence="2">F6_8S_P_1A</strain>
    </source>
</reference>
<organism evidence="2 3">
    <name type="scientific">Leifsonia virtsii</name>
    <dbReference type="NCBI Taxonomy" id="3035915"/>
    <lineage>
        <taxon>Bacteria</taxon>
        <taxon>Bacillati</taxon>
        <taxon>Actinomycetota</taxon>
        <taxon>Actinomycetes</taxon>
        <taxon>Micrococcales</taxon>
        <taxon>Microbacteriaceae</taxon>
        <taxon>Leifsonia</taxon>
    </lineage>
</organism>
<keyword evidence="3" id="KW-1185">Reference proteome</keyword>
<dbReference type="PROSITE" id="PS51318">
    <property type="entry name" value="TAT"/>
    <property type="match status" value="1"/>
</dbReference>
<protein>
    <submittedName>
        <fullName evidence="2">Uncharacterized protein</fullName>
    </submittedName>
</protein>
<feature type="transmembrane region" description="Helical" evidence="1">
    <location>
        <begin position="12"/>
        <end position="30"/>
    </location>
</feature>
<dbReference type="RefSeq" id="WP_301215721.1">
    <property type="nucleotide sequence ID" value="NZ_JAROCB010000001.1"/>
</dbReference>
<proteinExistence type="predicted"/>
<gene>
    <name evidence="2" type="ORF">P5G59_02770</name>
</gene>
<sequence length="182" mass="19055">MTRSRRLPPRVLRRLILSVLLGVAVGAAAWSLGMDVAHAVGLGAAAAAFVACLSALGEAADLTWAVPAPEPRPGARRDIVQLGWSLGSRGGRVSPEGLRRLRLVAERALAVHGLDLHDSTADPELEGLLGADVLAVLRRGSTAAPPRTAFVGVVLQRLEALDDAAPIRPTAHPAPEEPHRAR</sequence>
<dbReference type="EMBL" id="JAROCB010000001">
    <property type="protein sequence ID" value="MDN4596053.1"/>
    <property type="molecule type" value="Genomic_DNA"/>
</dbReference>
<evidence type="ECO:0000313" key="3">
    <source>
        <dbReference type="Proteomes" id="UP001174210"/>
    </source>
</evidence>
<keyword evidence="1" id="KW-0472">Membrane</keyword>